<dbReference type="AlphaFoldDB" id="M8CW86"/>
<accession>M8CW86</accession>
<dbReference type="PATRIC" id="fig|1297581.3.peg.1704"/>
<sequence length="87" mass="10390">MKQSLFIFLLSAVIGLAGGYTYFYFVTKGEIEKTISLFHKKYGRYETAQKMIRTYGEKKFWDDCFRYYKLRLLANDVYNDLKDAVKK</sequence>
<reference evidence="1 2" key="1">
    <citation type="submission" date="2013-03" db="EMBL/GenBank/DDBJ databases">
        <title>Assembly of a new bacterial strain Anoxybacillus flavithermus AK1.</title>
        <authorList>
            <person name="Rajan I."/>
            <person name="PoliReddy D."/>
            <person name="Sugumar T."/>
            <person name="Rathinam K."/>
            <person name="Alqarawi S."/>
            <person name="Khalil A.B."/>
            <person name="Sivakumar N."/>
        </authorList>
    </citation>
    <scope>NUCLEOTIDE SEQUENCE [LARGE SCALE GENOMIC DNA]</scope>
    <source>
        <strain evidence="1 2">AK1</strain>
    </source>
</reference>
<comment type="caution">
    <text evidence="1">The sequence shown here is derived from an EMBL/GenBank/DDBJ whole genome shotgun (WGS) entry which is preliminary data.</text>
</comment>
<protein>
    <submittedName>
        <fullName evidence="1">Uncharacterized protein</fullName>
    </submittedName>
</protein>
<gene>
    <name evidence="1" type="ORF">H919_08325</name>
</gene>
<name>M8CW86_9BACL</name>
<dbReference type="RefSeq" id="WP_003397436.1">
    <property type="nucleotide sequence ID" value="NZ_APCD01000010.1"/>
</dbReference>
<reference evidence="1 2" key="2">
    <citation type="journal article" date="2015" name="Genome Announc.">
        <title>Genome Sequence of Anoxybacillus flavithermus Strain AK1, a Thermophile Isolated from a Hot Spring in Saudi Arabia.</title>
        <authorList>
            <person name="Khalil A."/>
            <person name="Sivakumar N."/>
            <person name="Qarawi S."/>
        </authorList>
    </citation>
    <scope>NUCLEOTIDE SEQUENCE [LARGE SCALE GENOMIC DNA]</scope>
    <source>
        <strain evidence="1 2">AK1</strain>
    </source>
</reference>
<evidence type="ECO:0000313" key="2">
    <source>
        <dbReference type="Proteomes" id="UP000012085"/>
    </source>
</evidence>
<organism evidence="1 2">
    <name type="scientific">Anoxybacillus flavithermus AK1</name>
    <dbReference type="NCBI Taxonomy" id="1297581"/>
    <lineage>
        <taxon>Bacteria</taxon>
        <taxon>Bacillati</taxon>
        <taxon>Bacillota</taxon>
        <taxon>Bacilli</taxon>
        <taxon>Bacillales</taxon>
        <taxon>Anoxybacillaceae</taxon>
        <taxon>Anoxybacillus</taxon>
    </lineage>
</organism>
<evidence type="ECO:0000313" key="1">
    <source>
        <dbReference type="EMBL" id="EMT45768.1"/>
    </source>
</evidence>
<dbReference type="EMBL" id="APCD01000010">
    <property type="protein sequence ID" value="EMT45768.1"/>
    <property type="molecule type" value="Genomic_DNA"/>
</dbReference>
<dbReference type="Proteomes" id="UP000012085">
    <property type="component" value="Unassembled WGS sequence"/>
</dbReference>
<proteinExistence type="predicted"/>